<protein>
    <submittedName>
        <fullName evidence="1">S-adenosylmethionine decarboxylase proenzyme</fullName>
    </submittedName>
</protein>
<keyword evidence="2" id="KW-1185">Reference proteome</keyword>
<reference evidence="1" key="1">
    <citation type="submission" date="2020-09" db="EMBL/GenBank/DDBJ databases">
        <title>Genome-Enabled Discovery of Anthraquinone Biosynthesis in Senna tora.</title>
        <authorList>
            <person name="Kang S.-H."/>
            <person name="Pandey R.P."/>
            <person name="Lee C.-M."/>
            <person name="Sim J.-S."/>
            <person name="Jeong J.-T."/>
            <person name="Choi B.-S."/>
            <person name="Jung M."/>
            <person name="Ginzburg D."/>
            <person name="Zhao K."/>
            <person name="Won S.Y."/>
            <person name="Oh T.-J."/>
            <person name="Yu Y."/>
            <person name="Kim N.-H."/>
            <person name="Lee O.R."/>
            <person name="Lee T.-H."/>
            <person name="Bashyal P."/>
            <person name="Kim T.-S."/>
            <person name="Lee W.-H."/>
            <person name="Kawkins C."/>
            <person name="Kim C.-K."/>
            <person name="Kim J.S."/>
            <person name="Ahn B.O."/>
            <person name="Rhee S.Y."/>
            <person name="Sohng J.K."/>
        </authorList>
    </citation>
    <scope>NUCLEOTIDE SEQUENCE</scope>
    <source>
        <tissue evidence="1">Leaf</tissue>
    </source>
</reference>
<accession>A0A835CCM9</accession>
<dbReference type="AlphaFoldDB" id="A0A835CCM9"/>
<proteinExistence type="predicted"/>
<dbReference type="Proteomes" id="UP000634136">
    <property type="component" value="Unassembled WGS sequence"/>
</dbReference>
<gene>
    <name evidence="1" type="ORF">G2W53_006588</name>
</gene>
<evidence type="ECO:0000313" key="1">
    <source>
        <dbReference type="EMBL" id="KAF7838106.1"/>
    </source>
</evidence>
<organism evidence="1 2">
    <name type="scientific">Senna tora</name>
    <dbReference type="NCBI Taxonomy" id="362788"/>
    <lineage>
        <taxon>Eukaryota</taxon>
        <taxon>Viridiplantae</taxon>
        <taxon>Streptophyta</taxon>
        <taxon>Embryophyta</taxon>
        <taxon>Tracheophyta</taxon>
        <taxon>Spermatophyta</taxon>
        <taxon>Magnoliopsida</taxon>
        <taxon>eudicotyledons</taxon>
        <taxon>Gunneridae</taxon>
        <taxon>Pentapetalae</taxon>
        <taxon>rosids</taxon>
        <taxon>fabids</taxon>
        <taxon>Fabales</taxon>
        <taxon>Fabaceae</taxon>
        <taxon>Caesalpinioideae</taxon>
        <taxon>Cassia clade</taxon>
        <taxon>Senna</taxon>
    </lineage>
</organism>
<dbReference type="EMBL" id="JAAIUW010000003">
    <property type="protein sequence ID" value="KAF7838106.1"/>
    <property type="molecule type" value="Genomic_DNA"/>
</dbReference>
<comment type="caution">
    <text evidence="1">The sequence shown here is derived from an EMBL/GenBank/DDBJ whole genome shotgun (WGS) entry which is preliminary data.</text>
</comment>
<evidence type="ECO:0000313" key="2">
    <source>
        <dbReference type="Proteomes" id="UP000634136"/>
    </source>
</evidence>
<sequence>MQRPPPPPTTFSCTTCSSSSLSSSSVCALRFPFPSPRMFEHGGLFPVQPGHAHLQSHLRRRFLVFDQRWIGNLFASRVNVPIAIWNSGIADYIRLGIVEMAEVVIQHGDFLAETAVRGMLDRLDGQEKLRGSTCFEYDFERVHEEARLGEHVGVELGVGKLGHNGAASWFENGVELRTSQGSKALSVRVLEDRWLAECNLEAFLESFKSNWRWRRRIWVIDECMRHSHGVRSELLNATVRSNVFNAVAKGSFQKKKGLDENQVDEIECDFSKRTISVVSKRVEQRRRIYSGSKQEEWD</sequence>
<name>A0A835CCM9_9FABA</name>